<evidence type="ECO:0000256" key="1">
    <source>
        <dbReference type="SAM" id="Phobius"/>
    </source>
</evidence>
<evidence type="ECO:0000313" key="3">
    <source>
        <dbReference type="Proteomes" id="UP000199202"/>
    </source>
</evidence>
<dbReference type="RefSeq" id="WP_143044000.1">
    <property type="nucleotide sequence ID" value="NZ_FNDJ01000020.1"/>
</dbReference>
<sequence>MPVTTTGVWDALADPLTALVVVVILVALASASRSCLLRLVLITVAIAELAWAGLRYAALGKPPGEILRELKWDGVLSFLERPLVALVLAVLLAFIGTRAGWRLTKLLAFCGAVAVLVWATIRYAAVGGVVSSFFQTIGTVLIWLIVAIVVISLAVIVAVVVMFLASPLPSRSPFARAHRLDFEGAETDSAARFLALADALVELVDDAIPDSAHPGLLLRFYFSGLRDLREEIHDIHVRCNQEIVDLAVSASREFPGLDADRLRALARKRVALPGQQEWAQLLIQLDARIPYVVLRLLVLRRDWREVATILYKCFLCYDQVAHSVARPD</sequence>
<organism evidence="2 3">
    <name type="scientific">Nonomuraea jiangxiensis</name>
    <dbReference type="NCBI Taxonomy" id="633440"/>
    <lineage>
        <taxon>Bacteria</taxon>
        <taxon>Bacillati</taxon>
        <taxon>Actinomycetota</taxon>
        <taxon>Actinomycetes</taxon>
        <taxon>Streptosporangiales</taxon>
        <taxon>Streptosporangiaceae</taxon>
        <taxon>Nonomuraea</taxon>
    </lineage>
</organism>
<keyword evidence="1" id="KW-1133">Transmembrane helix</keyword>
<reference evidence="2 3" key="1">
    <citation type="submission" date="2016-10" db="EMBL/GenBank/DDBJ databases">
        <authorList>
            <person name="de Groot N.N."/>
        </authorList>
    </citation>
    <scope>NUCLEOTIDE SEQUENCE [LARGE SCALE GENOMIC DNA]</scope>
    <source>
        <strain evidence="2 3">CGMCC 4.6533</strain>
    </source>
</reference>
<feature type="transmembrane region" description="Helical" evidence="1">
    <location>
        <begin position="12"/>
        <end position="29"/>
    </location>
</feature>
<keyword evidence="1" id="KW-0812">Transmembrane</keyword>
<evidence type="ECO:0000313" key="2">
    <source>
        <dbReference type="EMBL" id="SDK95918.1"/>
    </source>
</evidence>
<feature type="transmembrane region" description="Helical" evidence="1">
    <location>
        <begin position="36"/>
        <end position="54"/>
    </location>
</feature>
<feature type="transmembrane region" description="Helical" evidence="1">
    <location>
        <begin position="74"/>
        <end position="94"/>
    </location>
</feature>
<dbReference type="EMBL" id="FNDJ01000020">
    <property type="protein sequence ID" value="SDK95918.1"/>
    <property type="molecule type" value="Genomic_DNA"/>
</dbReference>
<keyword evidence="1" id="KW-0472">Membrane</keyword>
<protein>
    <submittedName>
        <fullName evidence="2">Uncharacterized protein</fullName>
    </submittedName>
</protein>
<dbReference type="Proteomes" id="UP000199202">
    <property type="component" value="Unassembled WGS sequence"/>
</dbReference>
<dbReference type="STRING" id="633440.SAMN05421869_120182"/>
<proteinExistence type="predicted"/>
<name>A0A1G9G5A9_9ACTN</name>
<dbReference type="OrthoDB" id="9823486at2"/>
<dbReference type="AlphaFoldDB" id="A0A1G9G5A9"/>
<feature type="transmembrane region" description="Helical" evidence="1">
    <location>
        <begin position="140"/>
        <end position="165"/>
    </location>
</feature>
<feature type="transmembrane region" description="Helical" evidence="1">
    <location>
        <begin position="106"/>
        <end position="134"/>
    </location>
</feature>
<accession>A0A1G9G5A9</accession>
<gene>
    <name evidence="2" type="ORF">SAMN05421869_120182</name>
</gene>
<keyword evidence="3" id="KW-1185">Reference proteome</keyword>